<dbReference type="InterPro" id="IPR038573">
    <property type="entry name" value="BrnT_sf"/>
</dbReference>
<comment type="caution">
    <text evidence="1">The sequence shown here is derived from an EMBL/GenBank/DDBJ whole genome shotgun (WGS) entry which is preliminary data.</text>
</comment>
<dbReference type="Gene3D" id="3.10.450.530">
    <property type="entry name" value="Ribonuclease toxin, BrnT, of type II toxin-antitoxin system"/>
    <property type="match status" value="1"/>
</dbReference>
<proteinExistence type="predicted"/>
<reference evidence="1" key="1">
    <citation type="submission" date="2020-07" db="EMBL/GenBank/DDBJ databases">
        <title>Huge and variable diversity of episymbiotic CPR bacteria and DPANN archaea in groundwater ecosystems.</title>
        <authorList>
            <person name="He C.Y."/>
            <person name="Keren R."/>
            <person name="Whittaker M."/>
            <person name="Farag I.F."/>
            <person name="Doudna J."/>
            <person name="Cate J.H.D."/>
            <person name="Banfield J.F."/>
        </authorList>
    </citation>
    <scope>NUCLEOTIDE SEQUENCE</scope>
    <source>
        <strain evidence="1">NC_groundwater_717_Ag_S-0.2um_59_8</strain>
    </source>
</reference>
<name>A0A932GS28_UNCTE</name>
<gene>
    <name evidence="1" type="ORF">HYY65_13340</name>
</gene>
<protein>
    <submittedName>
        <fullName evidence="1">BrnT family toxin</fullName>
    </submittedName>
</protein>
<dbReference type="EMBL" id="JACPSX010000255">
    <property type="protein sequence ID" value="MBI3016009.1"/>
    <property type="molecule type" value="Genomic_DNA"/>
</dbReference>
<dbReference type="Proteomes" id="UP000741360">
    <property type="component" value="Unassembled WGS sequence"/>
</dbReference>
<evidence type="ECO:0000313" key="1">
    <source>
        <dbReference type="EMBL" id="MBI3016009.1"/>
    </source>
</evidence>
<dbReference type="AlphaFoldDB" id="A0A932GS28"/>
<dbReference type="Pfam" id="PF04365">
    <property type="entry name" value="BrnT_toxin"/>
    <property type="match status" value="1"/>
</dbReference>
<dbReference type="InterPro" id="IPR007460">
    <property type="entry name" value="BrnT_toxin"/>
</dbReference>
<organism evidence="1 2">
    <name type="scientific">Tectimicrobiota bacterium</name>
    <dbReference type="NCBI Taxonomy" id="2528274"/>
    <lineage>
        <taxon>Bacteria</taxon>
        <taxon>Pseudomonadati</taxon>
        <taxon>Nitrospinota/Tectimicrobiota group</taxon>
        <taxon>Candidatus Tectimicrobiota</taxon>
    </lineage>
</organism>
<sequence length="95" mass="10880">MSLRFEWDPKKAAANLAKHGVSFEEGLTAFSDPLARIFDDEDHSSEEEREIIIGHSTQHRLLLVCFTARGASIRIFSARKATRRERQDYEENVSS</sequence>
<evidence type="ECO:0000313" key="2">
    <source>
        <dbReference type="Proteomes" id="UP000741360"/>
    </source>
</evidence>
<accession>A0A932GS28</accession>